<comment type="caution">
    <text evidence="1">The sequence shown here is derived from an EMBL/GenBank/DDBJ whole genome shotgun (WGS) entry which is preliminary data.</text>
</comment>
<proteinExistence type="predicted"/>
<name>A0ACB7ZBJ4_9ERIC</name>
<organism evidence="1 2">
    <name type="scientific">Vaccinium darrowii</name>
    <dbReference type="NCBI Taxonomy" id="229202"/>
    <lineage>
        <taxon>Eukaryota</taxon>
        <taxon>Viridiplantae</taxon>
        <taxon>Streptophyta</taxon>
        <taxon>Embryophyta</taxon>
        <taxon>Tracheophyta</taxon>
        <taxon>Spermatophyta</taxon>
        <taxon>Magnoliopsida</taxon>
        <taxon>eudicotyledons</taxon>
        <taxon>Gunneridae</taxon>
        <taxon>Pentapetalae</taxon>
        <taxon>asterids</taxon>
        <taxon>Ericales</taxon>
        <taxon>Ericaceae</taxon>
        <taxon>Vaccinioideae</taxon>
        <taxon>Vaccinieae</taxon>
        <taxon>Vaccinium</taxon>
    </lineage>
</organism>
<protein>
    <submittedName>
        <fullName evidence="1">Uncharacterized protein</fullName>
    </submittedName>
</protein>
<sequence length="473" mass="52324">MGFLSQKIERSQVVAGDHVYTWRTAFTYSHHGIYIGDKRVVHFVGTEASGSSSSNGSILRCSSSLTSKISDPSVCPEFHDCGFRQPKSGVMLSCLGCFLAGGSLYRYEYGVPTHHVLFKLRGCTCTAAKSDPPEVVNHRASYLLQHGFLDYNMLSNNCEHFAMYCKTGLLCIDGGLIGQASALNTPIYATRTCAFLKFYDMYRKTGLLCIDGGWIGQGSALKTPIFATGTCAFLKQLIPGALIVSTTAAVVTHLTSRYTDDLGVRADYRGSGKPLVIKVPVEDLSSFCASGISARYDFWTDETSDDTLVTTQVSATVKKTGRHPVVKWAQRLDKLYINVLLSDAKHVRVNLKPDGGFVFSTITGVENHLYVQDLRLWGTVNLKGSKINIDNRGISCVIMKAEKKWWKKLLRGDETPHYVQVDRDKWVDEEGDDLGNEDEEMANSEEQDSAKAGGEAKGEEQELRKVRFLQREA</sequence>
<dbReference type="EMBL" id="CM037162">
    <property type="protein sequence ID" value="KAH7862816.1"/>
    <property type="molecule type" value="Genomic_DNA"/>
</dbReference>
<evidence type="ECO:0000313" key="2">
    <source>
        <dbReference type="Proteomes" id="UP000828048"/>
    </source>
</evidence>
<evidence type="ECO:0000313" key="1">
    <source>
        <dbReference type="EMBL" id="KAH7862816.1"/>
    </source>
</evidence>
<reference evidence="1 2" key="1">
    <citation type="journal article" date="2021" name="Hortic Res">
        <title>High-quality reference genome and annotation aids understanding of berry development for evergreen blueberry (Vaccinium darrowii).</title>
        <authorList>
            <person name="Yu J."/>
            <person name="Hulse-Kemp A.M."/>
            <person name="Babiker E."/>
            <person name="Staton M."/>
        </authorList>
    </citation>
    <scope>NUCLEOTIDE SEQUENCE [LARGE SCALE GENOMIC DNA]</scope>
    <source>
        <strain evidence="2">cv. NJ 8807/NJ 8810</strain>
        <tissue evidence="1">Young leaf</tissue>
    </source>
</reference>
<keyword evidence="2" id="KW-1185">Reference proteome</keyword>
<gene>
    <name evidence="1" type="ORF">Vadar_009958</name>
</gene>
<dbReference type="Proteomes" id="UP000828048">
    <property type="component" value="Chromosome 12"/>
</dbReference>
<accession>A0ACB7ZBJ4</accession>